<organism evidence="1 2">
    <name type="scientific">Corynebacterium casei LMG S-19264</name>
    <dbReference type="NCBI Taxonomy" id="1285583"/>
    <lineage>
        <taxon>Bacteria</taxon>
        <taxon>Bacillati</taxon>
        <taxon>Actinomycetota</taxon>
        <taxon>Actinomycetes</taxon>
        <taxon>Mycobacteriales</taxon>
        <taxon>Corynebacteriaceae</taxon>
        <taxon>Corynebacterium</taxon>
    </lineage>
</organism>
<sequence length="479" mass="54294">MFLDEAIVINDHQPEDGVYRIGGWINCPPESRVILRFVTKGTQRDQVDGLHWAATGGWYKYLPASGNRDRFEIEAYFDKEIHGTPEVRIERWYGNGDIELLLDRPGWQPLAAFWGSDQAYSDFSNNTLGIIKRVSYSSCLVTAGEPSNQDLINRLHASNKSIEKFPELHADLERRIIKTLATTDFDALVIDLESLCVPISNVEGTYIEVSPEARSLGSLVMESDVVKVGDGEYFRVLKNSLDSLLQSLRPRPILIQLRESDAELSCAEPGSDEKFNSTIQNLMLEESGFEFLRIPGRSSGGSLSAKKIELENLIEPYWTTFDENMTLREKPSQLNLVSNLTPLDAVQTAPVKGLFNSFRVEVDVLVSPKQYKDRNLLLTLEIEDQEGNPLNESLSRYSVSRSAMPGIDYFMYFPEIRGSETVTFEVNLPEYAKCRAIGVQQIRDIGSVFISRFAIQSDHLLNYEMPSEEPKKEKEKLWQ</sequence>
<gene>
    <name evidence="1" type="ORF">CCASEI_04825</name>
</gene>
<accession>A0ABM5PNM6</accession>
<proteinExistence type="predicted"/>
<reference evidence="2" key="1">
    <citation type="submission" date="2013-02" db="EMBL/GenBank/DDBJ databases">
        <title>The complete genome sequence of Corynebacterium casei LMG S-19264 (=DSM 44701).</title>
        <authorList>
            <person name="Ruckert C."/>
            <person name="Albersmeier A."/>
            <person name="Kalinowski J."/>
        </authorList>
    </citation>
    <scope>NUCLEOTIDE SEQUENCE [LARGE SCALE GENOMIC DNA]</scope>
    <source>
        <strain evidence="2">LMG S-19264</strain>
    </source>
</reference>
<keyword evidence="2" id="KW-1185">Reference proteome</keyword>
<evidence type="ECO:0000313" key="1">
    <source>
        <dbReference type="EMBL" id="AHI19543.1"/>
    </source>
</evidence>
<protein>
    <submittedName>
        <fullName evidence="1">Uncharacterized protein</fullName>
    </submittedName>
</protein>
<name>A0ABM5PNM6_9CORY</name>
<dbReference type="GeneID" id="82877125"/>
<dbReference type="RefSeq" id="WP_025387297.1">
    <property type="nucleotide sequence ID" value="NZ_CP004350.1"/>
</dbReference>
<dbReference type="EMBL" id="CP004350">
    <property type="protein sequence ID" value="AHI19543.1"/>
    <property type="molecule type" value="Genomic_DNA"/>
</dbReference>
<evidence type="ECO:0000313" key="2">
    <source>
        <dbReference type="Proteomes" id="UP000019226"/>
    </source>
</evidence>
<dbReference type="Proteomes" id="UP000019226">
    <property type="component" value="Chromosome"/>
</dbReference>